<dbReference type="Gene3D" id="1.20.1250.20">
    <property type="entry name" value="MFS general substrate transporter like domains"/>
    <property type="match status" value="1"/>
</dbReference>
<dbReference type="GO" id="GO:0022857">
    <property type="term" value="F:transmembrane transporter activity"/>
    <property type="evidence" value="ECO:0007669"/>
    <property type="project" value="InterPro"/>
</dbReference>
<feature type="transmembrane region" description="Helical" evidence="8">
    <location>
        <begin position="379"/>
        <end position="398"/>
    </location>
</feature>
<feature type="transmembrane region" description="Helical" evidence="8">
    <location>
        <begin position="121"/>
        <end position="147"/>
    </location>
</feature>
<organism evidence="10 11">
    <name type="scientific">Thelonectria olida</name>
    <dbReference type="NCBI Taxonomy" id="1576542"/>
    <lineage>
        <taxon>Eukaryota</taxon>
        <taxon>Fungi</taxon>
        <taxon>Dikarya</taxon>
        <taxon>Ascomycota</taxon>
        <taxon>Pezizomycotina</taxon>
        <taxon>Sordariomycetes</taxon>
        <taxon>Hypocreomycetidae</taxon>
        <taxon>Hypocreales</taxon>
        <taxon>Nectriaceae</taxon>
        <taxon>Thelonectria</taxon>
    </lineage>
</organism>
<dbReference type="Gene3D" id="1.20.1720.10">
    <property type="entry name" value="Multidrug resistance protein D"/>
    <property type="match status" value="1"/>
</dbReference>
<keyword evidence="6" id="KW-0325">Glycoprotein</keyword>
<feature type="domain" description="Major facilitator superfamily (MFS) profile" evidence="9">
    <location>
        <begin position="56"/>
        <end position="547"/>
    </location>
</feature>
<proteinExistence type="inferred from homology"/>
<dbReference type="Proteomes" id="UP000777438">
    <property type="component" value="Unassembled WGS sequence"/>
</dbReference>
<feature type="transmembrane region" description="Helical" evidence="8">
    <location>
        <begin position="316"/>
        <end position="340"/>
    </location>
</feature>
<dbReference type="InterPro" id="IPR036259">
    <property type="entry name" value="MFS_trans_sf"/>
</dbReference>
<evidence type="ECO:0000256" key="2">
    <source>
        <dbReference type="ARBA" id="ARBA00007520"/>
    </source>
</evidence>
<comment type="similarity">
    <text evidence="2">Belongs to the major facilitator superfamily. TCR/Tet family.</text>
</comment>
<feature type="transmembrane region" description="Helical" evidence="8">
    <location>
        <begin position="90"/>
        <end position="109"/>
    </location>
</feature>
<feature type="transmembrane region" description="Helical" evidence="8">
    <location>
        <begin position="206"/>
        <end position="227"/>
    </location>
</feature>
<dbReference type="PROSITE" id="PS50850">
    <property type="entry name" value="MFS"/>
    <property type="match status" value="1"/>
</dbReference>
<sequence length="575" mass="61144">MSSSSTPTPTLEPRGTISAKPLELDDNNELHGSLAKEEECATSKQKETTGLQTGLLMGSLCMSVFLAALDVTIVTTALPTISDHFQSASGYVWVGSAFLLSAASLIPSWGKFSDIWGRKAILLLAAGVFFLGSALCGAAVSISMLIVGRVVQGAGAGGLLSLTGIIIGDLFSPRERGKYYGLIGMVWAAASSLGPVIGGALARKASWRWCFYINLPTTGLAMAIIVLTLKIRTPHTPVLAGMKAVDWLGSALITGGTIMFLLGLQFGGGTHPWGSPVVIGLIVAGPLAFVLFMLVERYYAQYPIIPTHLFGNVSNLAIILVDFFHGIVFTQGAYFLPIYFQAVLNTSPLMSGVLLLPFALSLSLVAAIAGIYMKITGSYIGLLRMGFAISLIGCGLLYDLPDSETWSKIIIYQMILGIGSGADFQPPLIALQSSVPAQDNAAATATFSLVRNMASAIAVVISSAAFANKMTSQQADMAMKLGNETITAEFSGTHAEANIFLINSLDTEQQSVVRGAYHRAIQDIWIESMCITACGLMASFFVKNKTLQDEHTEVVTGLEGEKKRREIAMQLRGEE</sequence>
<dbReference type="InterPro" id="IPR011701">
    <property type="entry name" value="MFS"/>
</dbReference>
<dbReference type="PANTHER" id="PTHR23501">
    <property type="entry name" value="MAJOR FACILITATOR SUPERFAMILY"/>
    <property type="match status" value="1"/>
</dbReference>
<evidence type="ECO:0000256" key="8">
    <source>
        <dbReference type="SAM" id="Phobius"/>
    </source>
</evidence>
<keyword evidence="5 8" id="KW-0472">Membrane</keyword>
<protein>
    <submittedName>
        <fullName evidence="10">Major facilitator superfamily transporter</fullName>
    </submittedName>
</protein>
<evidence type="ECO:0000313" key="10">
    <source>
        <dbReference type="EMBL" id="KAH6876582.1"/>
    </source>
</evidence>
<evidence type="ECO:0000256" key="1">
    <source>
        <dbReference type="ARBA" id="ARBA00004141"/>
    </source>
</evidence>
<dbReference type="AlphaFoldDB" id="A0A9P8VWG9"/>
<feature type="region of interest" description="Disordered" evidence="7">
    <location>
        <begin position="1"/>
        <end position="22"/>
    </location>
</feature>
<evidence type="ECO:0000256" key="6">
    <source>
        <dbReference type="ARBA" id="ARBA00023180"/>
    </source>
</evidence>
<evidence type="ECO:0000256" key="5">
    <source>
        <dbReference type="ARBA" id="ARBA00023136"/>
    </source>
</evidence>
<comment type="subcellular location">
    <subcellularLocation>
        <location evidence="1">Membrane</location>
        <topology evidence="1">Multi-pass membrane protein</topology>
    </subcellularLocation>
</comment>
<feature type="transmembrane region" description="Helical" evidence="8">
    <location>
        <begin position="273"/>
        <end position="295"/>
    </location>
</feature>
<dbReference type="InterPro" id="IPR020846">
    <property type="entry name" value="MFS_dom"/>
</dbReference>
<dbReference type="GO" id="GO:0005886">
    <property type="term" value="C:plasma membrane"/>
    <property type="evidence" value="ECO:0007669"/>
    <property type="project" value="TreeGrafter"/>
</dbReference>
<accession>A0A9P8VWG9</accession>
<gene>
    <name evidence="10" type="ORF">B0T10DRAFT_532645</name>
</gene>
<dbReference type="PRINTS" id="PR01036">
    <property type="entry name" value="TCRTETB"/>
</dbReference>
<dbReference type="PANTHER" id="PTHR23501:SF102">
    <property type="entry name" value="DRUG TRANSPORTER, PUTATIVE (AFU_ORTHOLOGUE AFUA_3G08530)-RELATED"/>
    <property type="match status" value="1"/>
</dbReference>
<feature type="transmembrane region" description="Helical" evidence="8">
    <location>
        <begin position="247"/>
        <end position="267"/>
    </location>
</feature>
<feature type="transmembrane region" description="Helical" evidence="8">
    <location>
        <begin position="352"/>
        <end position="372"/>
    </location>
</feature>
<dbReference type="CDD" id="cd17502">
    <property type="entry name" value="MFS_Azr1_MDR_like"/>
    <property type="match status" value="1"/>
</dbReference>
<comment type="caution">
    <text evidence="10">The sequence shown here is derived from an EMBL/GenBank/DDBJ whole genome shotgun (WGS) entry which is preliminary data.</text>
</comment>
<evidence type="ECO:0000313" key="11">
    <source>
        <dbReference type="Proteomes" id="UP000777438"/>
    </source>
</evidence>
<evidence type="ECO:0000256" key="7">
    <source>
        <dbReference type="SAM" id="MobiDB-lite"/>
    </source>
</evidence>
<dbReference type="SUPFAM" id="SSF103473">
    <property type="entry name" value="MFS general substrate transporter"/>
    <property type="match status" value="1"/>
</dbReference>
<feature type="transmembrane region" description="Helical" evidence="8">
    <location>
        <begin position="153"/>
        <end position="172"/>
    </location>
</feature>
<feature type="transmembrane region" description="Helical" evidence="8">
    <location>
        <begin position="179"/>
        <end position="200"/>
    </location>
</feature>
<dbReference type="Pfam" id="PF07690">
    <property type="entry name" value="MFS_1"/>
    <property type="match status" value="1"/>
</dbReference>
<evidence type="ECO:0000259" key="9">
    <source>
        <dbReference type="PROSITE" id="PS50850"/>
    </source>
</evidence>
<reference evidence="10 11" key="1">
    <citation type="journal article" date="2021" name="Nat. Commun.">
        <title>Genetic determinants of endophytism in the Arabidopsis root mycobiome.</title>
        <authorList>
            <person name="Mesny F."/>
            <person name="Miyauchi S."/>
            <person name="Thiergart T."/>
            <person name="Pickel B."/>
            <person name="Atanasova L."/>
            <person name="Karlsson M."/>
            <person name="Huettel B."/>
            <person name="Barry K.W."/>
            <person name="Haridas S."/>
            <person name="Chen C."/>
            <person name="Bauer D."/>
            <person name="Andreopoulos W."/>
            <person name="Pangilinan J."/>
            <person name="LaButti K."/>
            <person name="Riley R."/>
            <person name="Lipzen A."/>
            <person name="Clum A."/>
            <person name="Drula E."/>
            <person name="Henrissat B."/>
            <person name="Kohler A."/>
            <person name="Grigoriev I.V."/>
            <person name="Martin F.M."/>
            <person name="Hacquard S."/>
        </authorList>
    </citation>
    <scope>NUCLEOTIDE SEQUENCE [LARGE SCALE GENOMIC DNA]</scope>
    <source>
        <strain evidence="10 11">MPI-CAGE-CH-0241</strain>
    </source>
</reference>
<keyword evidence="11" id="KW-1185">Reference proteome</keyword>
<feature type="transmembrane region" description="Helical" evidence="8">
    <location>
        <begin position="54"/>
        <end position="78"/>
    </location>
</feature>
<keyword evidence="4 8" id="KW-1133">Transmembrane helix</keyword>
<evidence type="ECO:0000256" key="4">
    <source>
        <dbReference type="ARBA" id="ARBA00022989"/>
    </source>
</evidence>
<name>A0A9P8VWG9_9HYPO</name>
<keyword evidence="3 8" id="KW-0812">Transmembrane</keyword>
<dbReference type="OrthoDB" id="10021397at2759"/>
<dbReference type="FunFam" id="1.20.1720.10:FF:000014">
    <property type="entry name" value="MFS drug transporter, putative"/>
    <property type="match status" value="1"/>
</dbReference>
<evidence type="ECO:0000256" key="3">
    <source>
        <dbReference type="ARBA" id="ARBA00022692"/>
    </source>
</evidence>
<dbReference type="EMBL" id="JAGPYM010000034">
    <property type="protein sequence ID" value="KAH6876582.1"/>
    <property type="molecule type" value="Genomic_DNA"/>
</dbReference>